<reference evidence="2 3" key="1">
    <citation type="submission" date="2017-11" db="EMBL/GenBank/DDBJ databases">
        <title>De novo assembly and phasing of dikaryotic genomes from two isolates of Puccinia coronata f. sp. avenae, the causal agent of oat crown rust.</title>
        <authorList>
            <person name="Miller M.E."/>
            <person name="Zhang Y."/>
            <person name="Omidvar V."/>
            <person name="Sperschneider J."/>
            <person name="Schwessinger B."/>
            <person name="Raley C."/>
            <person name="Palmer J.M."/>
            <person name="Garnica D."/>
            <person name="Upadhyaya N."/>
            <person name="Rathjen J."/>
            <person name="Taylor J.M."/>
            <person name="Park R.F."/>
            <person name="Dodds P.N."/>
            <person name="Hirsch C.D."/>
            <person name="Kianian S.F."/>
            <person name="Figueroa M."/>
        </authorList>
    </citation>
    <scope>NUCLEOTIDE SEQUENCE [LARGE SCALE GENOMIC DNA]</scope>
    <source>
        <strain evidence="2">12SD80</strain>
    </source>
</reference>
<sequence length="118" mass="12689">CQHHIYPSMSTMLETCKEANVSQAPTPLHLSTHLYTEHPYFGSCTRQFTLNLQLAAKPEDHYPTLGAIQGPCIMYDQTCTIDPVPTPTPLVPPAIHCHSTPAEPSGPPGSNNIPAGSA</sequence>
<dbReference type="Proteomes" id="UP000235392">
    <property type="component" value="Unassembled WGS sequence"/>
</dbReference>
<proteinExistence type="predicted"/>
<feature type="compositionally biased region" description="Polar residues" evidence="1">
    <location>
        <begin position="108"/>
        <end position="118"/>
    </location>
</feature>
<comment type="caution">
    <text evidence="2">The sequence shown here is derived from an EMBL/GenBank/DDBJ whole genome shotgun (WGS) entry which is preliminary data.</text>
</comment>
<organism evidence="2 3">
    <name type="scientific">Puccinia coronata f. sp. avenae</name>
    <dbReference type="NCBI Taxonomy" id="200324"/>
    <lineage>
        <taxon>Eukaryota</taxon>
        <taxon>Fungi</taxon>
        <taxon>Dikarya</taxon>
        <taxon>Basidiomycota</taxon>
        <taxon>Pucciniomycotina</taxon>
        <taxon>Pucciniomycetes</taxon>
        <taxon>Pucciniales</taxon>
        <taxon>Pucciniaceae</taxon>
        <taxon>Puccinia</taxon>
    </lineage>
</organism>
<feature type="non-terminal residue" evidence="2">
    <location>
        <position position="1"/>
    </location>
</feature>
<evidence type="ECO:0000313" key="3">
    <source>
        <dbReference type="Proteomes" id="UP000235392"/>
    </source>
</evidence>
<dbReference type="AlphaFoldDB" id="A0A2N5S4J7"/>
<evidence type="ECO:0000256" key="1">
    <source>
        <dbReference type="SAM" id="MobiDB-lite"/>
    </source>
</evidence>
<dbReference type="EMBL" id="PGCI01001082">
    <property type="protein sequence ID" value="PLW08156.1"/>
    <property type="molecule type" value="Genomic_DNA"/>
</dbReference>
<accession>A0A2N5S4J7</accession>
<name>A0A2N5S4J7_9BASI</name>
<feature type="region of interest" description="Disordered" evidence="1">
    <location>
        <begin position="96"/>
        <end position="118"/>
    </location>
</feature>
<gene>
    <name evidence="2" type="ORF">PCASD_26286</name>
</gene>
<protein>
    <submittedName>
        <fullName evidence="2">Uncharacterized protein</fullName>
    </submittedName>
</protein>
<evidence type="ECO:0000313" key="2">
    <source>
        <dbReference type="EMBL" id="PLW08156.1"/>
    </source>
</evidence>